<organism evidence="14 15">
    <name type="scientific">Ophiostoma piceae (strain UAMH 11346)</name>
    <name type="common">Sap stain fungus</name>
    <dbReference type="NCBI Taxonomy" id="1262450"/>
    <lineage>
        <taxon>Eukaryota</taxon>
        <taxon>Fungi</taxon>
        <taxon>Dikarya</taxon>
        <taxon>Ascomycota</taxon>
        <taxon>Pezizomycotina</taxon>
        <taxon>Sordariomycetes</taxon>
        <taxon>Sordariomycetidae</taxon>
        <taxon>Ophiostomatales</taxon>
        <taxon>Ophiostomataceae</taxon>
        <taxon>Ophiostoma</taxon>
    </lineage>
</organism>
<evidence type="ECO:0000256" key="8">
    <source>
        <dbReference type="SAM" id="MobiDB-lite"/>
    </source>
</evidence>
<dbReference type="PANTHER" id="PTHR13018">
    <property type="entry name" value="PROBABLE MEMBRANE PROTEIN DUF221-RELATED"/>
    <property type="match status" value="1"/>
</dbReference>
<evidence type="ECO:0000256" key="9">
    <source>
        <dbReference type="SAM" id="Phobius"/>
    </source>
</evidence>
<evidence type="ECO:0000256" key="6">
    <source>
        <dbReference type="ARBA" id="ARBA00023136"/>
    </source>
</evidence>
<protein>
    <recommendedName>
        <fullName evidence="16">Duf221 domain-containing protein</fullName>
    </recommendedName>
</protein>
<feature type="compositionally biased region" description="Low complexity" evidence="8">
    <location>
        <begin position="343"/>
        <end position="372"/>
    </location>
</feature>
<evidence type="ECO:0000256" key="4">
    <source>
        <dbReference type="ARBA" id="ARBA00022692"/>
    </source>
</evidence>
<keyword evidence="7" id="KW-0175">Coiled coil</keyword>
<feature type="transmembrane region" description="Helical" evidence="9">
    <location>
        <begin position="772"/>
        <end position="800"/>
    </location>
</feature>
<dbReference type="Proteomes" id="UP000016923">
    <property type="component" value="Unassembled WGS sequence"/>
</dbReference>
<name>S3D8M7_OPHP1</name>
<gene>
    <name evidence="14" type="ORF">F503_07586</name>
</gene>
<feature type="compositionally biased region" description="Polar residues" evidence="8">
    <location>
        <begin position="17"/>
        <end position="34"/>
    </location>
</feature>
<evidence type="ECO:0000256" key="2">
    <source>
        <dbReference type="ARBA" id="ARBA00007779"/>
    </source>
</evidence>
<dbReference type="Pfam" id="PF02714">
    <property type="entry name" value="RSN1_7TM"/>
    <property type="match status" value="1"/>
</dbReference>
<dbReference type="OrthoDB" id="1076608at2759"/>
<feature type="domain" description="10TM putative phosphate transporter extracellular tail" evidence="11">
    <location>
        <begin position="1170"/>
        <end position="1257"/>
    </location>
</feature>
<keyword evidence="15" id="KW-1185">Reference proteome</keyword>
<feature type="transmembrane region" description="Helical" evidence="9">
    <location>
        <begin position="960"/>
        <end position="977"/>
    </location>
</feature>
<comment type="subcellular location">
    <subcellularLocation>
        <location evidence="1">Membrane</location>
        <topology evidence="1">Multi-pass membrane protein</topology>
    </subcellularLocation>
</comment>
<feature type="compositionally biased region" description="Low complexity" evidence="8">
    <location>
        <begin position="35"/>
        <end position="49"/>
    </location>
</feature>
<keyword evidence="5 9" id="KW-1133">Transmembrane helix</keyword>
<feature type="transmembrane region" description="Helical" evidence="9">
    <location>
        <begin position="54"/>
        <end position="72"/>
    </location>
</feature>
<keyword evidence="3" id="KW-0813">Transport</keyword>
<feature type="domain" description="CSC1/OSCA1-like cytosolic" evidence="13">
    <location>
        <begin position="578"/>
        <end position="667"/>
    </location>
</feature>
<evidence type="ECO:0000313" key="14">
    <source>
        <dbReference type="EMBL" id="EPE09810.1"/>
    </source>
</evidence>
<feature type="domain" description="CSC1/OSCA1-like 7TM region" evidence="10">
    <location>
        <begin position="679"/>
        <end position="951"/>
    </location>
</feature>
<evidence type="ECO:0000259" key="13">
    <source>
        <dbReference type="Pfam" id="PF14703"/>
    </source>
</evidence>
<dbReference type="Pfam" id="PF13967">
    <property type="entry name" value="RSN1_TM"/>
    <property type="match status" value="1"/>
</dbReference>
<evidence type="ECO:0008006" key="16">
    <source>
        <dbReference type="Google" id="ProtNLM"/>
    </source>
</evidence>
<dbReference type="Pfam" id="PF12621">
    <property type="entry name" value="PHM7_ext"/>
    <property type="match status" value="1"/>
</dbReference>
<feature type="transmembrane region" description="Helical" evidence="9">
    <location>
        <begin position="933"/>
        <end position="953"/>
    </location>
</feature>
<dbReference type="PANTHER" id="PTHR13018:SF53">
    <property type="entry name" value="DUF221 DOMAIN PROTEIN"/>
    <property type="match status" value="1"/>
</dbReference>
<accession>S3D8M7</accession>
<feature type="region of interest" description="Disordered" evidence="8">
    <location>
        <begin position="409"/>
        <end position="433"/>
    </location>
</feature>
<evidence type="ECO:0000256" key="1">
    <source>
        <dbReference type="ARBA" id="ARBA00004141"/>
    </source>
</evidence>
<feature type="transmembrane region" description="Helical" evidence="9">
    <location>
        <begin position="727"/>
        <end position="751"/>
    </location>
</feature>
<feature type="region of interest" description="Disordered" evidence="8">
    <location>
        <begin position="457"/>
        <end position="481"/>
    </location>
</feature>
<sequence>MMDWTSLAIGLEKRINQSSDPRLGSSRDNSTTGTLSHVTSSGTDSSSAASLGSTFVPVLVYSGVCLAIFFVFRPKCRRVYAARTIPSIRRDPLVPIPELPNTWFSWIKDFYKIDDAFILNNTSLDAFLFLRYLRVLATICFAGCVISWPVLLSVNATGGNNLKELNLLTIGDVSNPYKFYAHALIAWIYFGFILMMICRECIYYINLRQAYLTTPQHMHRLSARTVLFTCVPERFLDEPRVRKLFGDSVKNVWIPRNTRQLERLVKERENAAIKLEKAEIELIRKANKEREKQLKAGIKGNILSLPFPGFSRGAKAKAQAVGDAEAAHNTDPNHPSLAGPIRSNTNSSLASATLASSSNHSALGSASVSSPFSSPPNTPRPHSTRSAAPGSPLSPATTVVARAPTNSLSLRRASGQSRASVEHATLPVSTSSSANVLQNTLSPGMIREIRDINYITGPSHAHATSPNRHGSVSDAGSSPSMSATAVASTMASPMTDITEVATVSTAGTSVDGDSDDKEGQDGQNIQSADVATNDKDVKIEAPEYDDDDEKHYVHPYGYADNLPDVRGSIAAQWLTAEKRPGHRPIANFGRRVDTIRWTRQRIKSLNKDIAKLRRQFRAGDGDTMSSMFVEFDTQAAAQVAFQVLTHHQPLHMSPRFIGVRPQDVIWSSLRMRWWERIMRRFLIMGAIAVGVVFWSVPAALVGVVSNISFLTSKVFFLKWIASLPSAITGVIEGLLPAVALSLLMAAVPSMLRGCARTAGIVSEPMVELYTQNAYFCFQVVQVFLITTLTSAASAAFTQILEDPLSAKDLLSENLPKASNFYLSYITVQCLAGGAIGMVHFFDLFRHTLLAKTMKHPRRAVRNFQLLRKPHWGGVFPVYTNMGVIAISYTCIAPLILIFAGVGMLVVYQVYKYNLLYAYDSDRDSTGLHYPRGLMHLMIGLYLAQVCLIGLFGLQAAVGPVIMIIMFLVFTVLVHISLNDAVTPLLYNLPLTLALEDKDLAKGHEDLRNDAKKEAAEAAAARSSSDSGGGLNADYYNMEEAVGEGSAAASHDNAVDDFDPDEHYGLEDDPDDALHEGPVSTRGLAKLSGFDGAGDLMGLVTDWGRERLKKSVKADVQEVKADARSFSMPAIRISPERVERMPLWLSKRLPRSWTHPDASSSSRSGNFILRWLQPQVYEDYTFLQKMLPMDEPPIAYPKDYWRRGYWPPEMWKPIPKLWIPRDVARVSRQEVAHTRAVLPITDHGAWLTAKGNVEADMDKAPFLEPIYIY</sequence>
<feature type="domain" description="CSC1/OSCA1-like cytosolic" evidence="13">
    <location>
        <begin position="223"/>
        <end position="293"/>
    </location>
</feature>
<evidence type="ECO:0000259" key="11">
    <source>
        <dbReference type="Pfam" id="PF12621"/>
    </source>
</evidence>
<evidence type="ECO:0000256" key="5">
    <source>
        <dbReference type="ARBA" id="ARBA00022989"/>
    </source>
</evidence>
<feature type="domain" description="CSC1/OSCA1-like N-terminal transmembrane" evidence="12">
    <location>
        <begin position="51"/>
        <end position="200"/>
    </location>
</feature>
<reference evidence="14 15" key="1">
    <citation type="journal article" date="2013" name="BMC Genomics">
        <title>The genome and transcriptome of the pine saprophyte Ophiostoma piceae, and a comparison with the bark beetle-associated pine pathogen Grosmannia clavigera.</title>
        <authorList>
            <person name="Haridas S."/>
            <person name="Wang Y."/>
            <person name="Lim L."/>
            <person name="Massoumi Alamouti S."/>
            <person name="Jackman S."/>
            <person name="Docking R."/>
            <person name="Robertson G."/>
            <person name="Birol I."/>
            <person name="Bohlmann J."/>
            <person name="Breuil C."/>
        </authorList>
    </citation>
    <scope>NUCLEOTIDE SEQUENCE [LARGE SCALE GENOMIC DNA]</scope>
    <source>
        <strain evidence="14 15">UAMH 11346</strain>
    </source>
</reference>
<feature type="transmembrane region" description="Helical" evidence="9">
    <location>
        <begin position="179"/>
        <end position="198"/>
    </location>
</feature>
<feature type="region of interest" description="Disordered" evidence="8">
    <location>
        <begin position="1045"/>
        <end position="1078"/>
    </location>
</feature>
<feature type="transmembrane region" description="Helical" evidence="9">
    <location>
        <begin position="681"/>
        <end position="707"/>
    </location>
</feature>
<evidence type="ECO:0000256" key="3">
    <source>
        <dbReference type="ARBA" id="ARBA00022448"/>
    </source>
</evidence>
<dbReference type="HOGENOM" id="CLU_002458_2_1_1"/>
<dbReference type="Pfam" id="PF14703">
    <property type="entry name" value="PHM7_cyt"/>
    <property type="match status" value="2"/>
</dbReference>
<dbReference type="OMA" id="RWGGIFP"/>
<dbReference type="InterPro" id="IPR003864">
    <property type="entry name" value="CSC1/OSCA1-like_7TM"/>
</dbReference>
<feature type="region of interest" description="Disordered" evidence="8">
    <location>
        <begin position="17"/>
        <end position="49"/>
    </location>
</feature>
<keyword evidence="4 9" id="KW-0812">Transmembrane</keyword>
<evidence type="ECO:0000256" key="7">
    <source>
        <dbReference type="SAM" id="Coils"/>
    </source>
</evidence>
<proteinExistence type="inferred from homology"/>
<dbReference type="GO" id="GO:0005886">
    <property type="term" value="C:plasma membrane"/>
    <property type="evidence" value="ECO:0007669"/>
    <property type="project" value="TreeGrafter"/>
</dbReference>
<dbReference type="InterPro" id="IPR022257">
    <property type="entry name" value="PHM7_ext"/>
</dbReference>
<keyword evidence="6 9" id="KW-0472">Membrane</keyword>
<feature type="region of interest" description="Disordered" evidence="8">
    <location>
        <begin position="316"/>
        <end position="397"/>
    </location>
</feature>
<dbReference type="EMBL" id="KE148147">
    <property type="protein sequence ID" value="EPE09810.1"/>
    <property type="molecule type" value="Genomic_DNA"/>
</dbReference>
<evidence type="ECO:0000259" key="10">
    <source>
        <dbReference type="Pfam" id="PF02714"/>
    </source>
</evidence>
<comment type="similarity">
    <text evidence="2">Belongs to the CSC1 (TC 1.A.17) family.</text>
</comment>
<feature type="compositionally biased region" description="Polar residues" evidence="8">
    <location>
        <begin position="521"/>
        <end position="530"/>
    </location>
</feature>
<dbReference type="InterPro" id="IPR032880">
    <property type="entry name" value="CSC1/OSCA1-like_N"/>
</dbReference>
<dbReference type="InterPro" id="IPR045122">
    <property type="entry name" value="Csc1-like"/>
</dbReference>
<dbReference type="GO" id="GO:0005227">
    <property type="term" value="F:calcium-activated cation channel activity"/>
    <property type="evidence" value="ECO:0007669"/>
    <property type="project" value="InterPro"/>
</dbReference>
<feature type="compositionally biased region" description="Polar residues" evidence="8">
    <location>
        <begin position="409"/>
        <end position="419"/>
    </location>
</feature>
<feature type="transmembrane region" description="Helical" evidence="9">
    <location>
        <begin position="820"/>
        <end position="844"/>
    </location>
</feature>
<dbReference type="InterPro" id="IPR027815">
    <property type="entry name" value="CSC1/OSCA1-like_cyt"/>
</dbReference>
<evidence type="ECO:0000259" key="12">
    <source>
        <dbReference type="Pfam" id="PF13967"/>
    </source>
</evidence>
<feature type="transmembrane region" description="Helical" evidence="9">
    <location>
        <begin position="877"/>
        <end position="910"/>
    </location>
</feature>
<feature type="coiled-coil region" evidence="7">
    <location>
        <begin position="258"/>
        <end position="288"/>
    </location>
</feature>
<dbReference type="AlphaFoldDB" id="S3D8M7"/>
<evidence type="ECO:0000313" key="15">
    <source>
        <dbReference type="Proteomes" id="UP000016923"/>
    </source>
</evidence>
<feature type="compositionally biased region" description="Polar residues" evidence="8">
    <location>
        <begin position="462"/>
        <end position="476"/>
    </location>
</feature>
<feature type="region of interest" description="Disordered" evidence="8">
    <location>
        <begin position="506"/>
        <end position="537"/>
    </location>
</feature>
<dbReference type="VEuPathDB" id="FungiDB:F503_07586"/>
<dbReference type="eggNOG" id="KOG1134">
    <property type="taxonomic scope" value="Eukaryota"/>
</dbReference>
<feature type="transmembrane region" description="Helical" evidence="9">
    <location>
        <begin position="135"/>
        <end position="159"/>
    </location>
</feature>